<dbReference type="Proteomes" id="UP000443000">
    <property type="component" value="Unassembled WGS sequence"/>
</dbReference>
<name>A0A6G1W8S3_9PSED</name>
<dbReference type="OrthoDB" id="7000897at2"/>
<accession>A0A6G1W8S3</accession>
<reference evidence="3 4" key="1">
    <citation type="submission" date="2019-10" db="EMBL/GenBank/DDBJ databases">
        <title>Evaluation of single-gene subtyping targets for Pseudomonas.</title>
        <authorList>
            <person name="Reichler S.J."/>
            <person name="Orsi R.H."/>
            <person name="Wiedmann M."/>
            <person name="Martin N.H."/>
            <person name="Murphy S.I."/>
        </authorList>
    </citation>
    <scope>NUCLEOTIDE SEQUENCE [LARGE SCALE GENOMIC DNA]</scope>
    <source>
        <strain evidence="1 4">FSL R10-0802</strain>
        <strain evidence="2 3">FSL R10-1594</strain>
    </source>
</reference>
<dbReference type="AlphaFoldDB" id="A0A6G1W8S3"/>
<protein>
    <submittedName>
        <fullName evidence="2">Uncharacterized protein</fullName>
    </submittedName>
</protein>
<sequence length="82" mass="9623">MRVKRTLETDRFEARNDLGKIYTIIEETQQTGRISKGMTEWEDGDKSYRVLDNGYANRLSETMFHNSRTSETLTRLLPQPPK</sequence>
<dbReference type="RefSeq" id="WP_153405517.1">
    <property type="nucleotide sequence ID" value="NZ_WIVT01000035.1"/>
</dbReference>
<dbReference type="EMBL" id="WIVT01000035">
    <property type="protein sequence ID" value="MQU18817.1"/>
    <property type="molecule type" value="Genomic_DNA"/>
</dbReference>
<evidence type="ECO:0000313" key="4">
    <source>
        <dbReference type="Proteomes" id="UP000713985"/>
    </source>
</evidence>
<dbReference type="EMBL" id="WIWP01000034">
    <property type="protein sequence ID" value="MQT27466.1"/>
    <property type="molecule type" value="Genomic_DNA"/>
</dbReference>
<proteinExistence type="predicted"/>
<keyword evidence="4" id="KW-1185">Reference proteome</keyword>
<comment type="caution">
    <text evidence="2">The sequence shown here is derived from an EMBL/GenBank/DDBJ whole genome shotgun (WGS) entry which is preliminary data.</text>
</comment>
<gene>
    <name evidence="2" type="ORF">GHN41_20520</name>
    <name evidence="1" type="ORF">GHN94_16730</name>
</gene>
<dbReference type="Proteomes" id="UP000713985">
    <property type="component" value="Unassembled WGS sequence"/>
</dbReference>
<evidence type="ECO:0000313" key="1">
    <source>
        <dbReference type="EMBL" id="MQT27466.1"/>
    </source>
</evidence>
<evidence type="ECO:0000313" key="2">
    <source>
        <dbReference type="EMBL" id="MQU18817.1"/>
    </source>
</evidence>
<evidence type="ECO:0000313" key="3">
    <source>
        <dbReference type="Proteomes" id="UP000443000"/>
    </source>
</evidence>
<organism evidence="2 3">
    <name type="scientific">Pseudomonas helleri</name>
    <dbReference type="NCBI Taxonomy" id="1608996"/>
    <lineage>
        <taxon>Bacteria</taxon>
        <taxon>Pseudomonadati</taxon>
        <taxon>Pseudomonadota</taxon>
        <taxon>Gammaproteobacteria</taxon>
        <taxon>Pseudomonadales</taxon>
        <taxon>Pseudomonadaceae</taxon>
        <taxon>Pseudomonas</taxon>
    </lineage>
</organism>